<feature type="compositionally biased region" description="Low complexity" evidence="1">
    <location>
        <begin position="103"/>
        <end position="120"/>
    </location>
</feature>
<proteinExistence type="predicted"/>
<comment type="caution">
    <text evidence="2">The sequence shown here is derived from an EMBL/GenBank/DDBJ whole genome shotgun (WGS) entry which is preliminary data.</text>
</comment>
<sequence length="309" mass="33303">MRIQRTPRRAHFTIVGNDVLRNRELSFTARGILGYLLSLPDGADEDVRKLADKNPKIGRKGIRDAVDELISKGYYFRHTYRDDRGRVRTDTYVFDTPQETFLPTPAMPGTGAPTPGSAGSLPSGVKDLVSKNEDKTPPASPDAEPEGAPADRGEGDAQHTREAARLLARLGSVDSRLKLTAKQTTALAPLAAEWLSRGATIAEITDATTQGLPQRVYSAAKLVADRLQRKMPEPRRQWKTYADCADGCGRLLPAGQDSGICAVCAGIVPPPLFTELVRDAELDGDLLSHVTGAGAELIAAIRARKAARA</sequence>
<feature type="region of interest" description="Disordered" evidence="1">
    <location>
        <begin position="98"/>
        <end position="160"/>
    </location>
</feature>
<organism evidence="2 3">
    <name type="scientific">Streptomyces albospinus</name>
    <dbReference type="NCBI Taxonomy" id="285515"/>
    <lineage>
        <taxon>Bacteria</taxon>
        <taxon>Bacillati</taxon>
        <taxon>Actinomycetota</taxon>
        <taxon>Actinomycetes</taxon>
        <taxon>Kitasatosporales</taxon>
        <taxon>Streptomycetaceae</taxon>
        <taxon>Streptomyces</taxon>
    </lineage>
</organism>
<protein>
    <recommendedName>
        <fullName evidence="4">Helix-turn-helix domain-containing protein</fullName>
    </recommendedName>
</protein>
<evidence type="ECO:0000256" key="1">
    <source>
        <dbReference type="SAM" id="MobiDB-lite"/>
    </source>
</evidence>
<feature type="compositionally biased region" description="Basic and acidic residues" evidence="1">
    <location>
        <begin position="149"/>
        <end position="160"/>
    </location>
</feature>
<evidence type="ECO:0000313" key="3">
    <source>
        <dbReference type="Proteomes" id="UP000654471"/>
    </source>
</evidence>
<reference evidence="3" key="1">
    <citation type="journal article" date="2019" name="Int. J. Syst. Evol. Microbiol.">
        <title>The Global Catalogue of Microorganisms (GCM) 10K type strain sequencing project: providing services to taxonomists for standard genome sequencing and annotation.</title>
        <authorList>
            <consortium name="The Broad Institute Genomics Platform"/>
            <consortium name="The Broad Institute Genome Sequencing Center for Infectious Disease"/>
            <person name="Wu L."/>
            <person name="Ma J."/>
        </authorList>
    </citation>
    <scope>NUCLEOTIDE SEQUENCE [LARGE SCALE GENOMIC DNA]</scope>
    <source>
        <strain evidence="3">JCM 3399</strain>
    </source>
</reference>
<keyword evidence="3" id="KW-1185">Reference proteome</keyword>
<evidence type="ECO:0000313" key="2">
    <source>
        <dbReference type="EMBL" id="GGU41373.1"/>
    </source>
</evidence>
<name>A0ABQ2ULG4_9ACTN</name>
<dbReference type="EMBL" id="BMRP01000001">
    <property type="protein sequence ID" value="GGU41373.1"/>
    <property type="molecule type" value="Genomic_DNA"/>
</dbReference>
<accession>A0ABQ2ULG4</accession>
<gene>
    <name evidence="2" type="ORF">GCM10010211_00420</name>
</gene>
<dbReference type="Proteomes" id="UP000654471">
    <property type="component" value="Unassembled WGS sequence"/>
</dbReference>
<evidence type="ECO:0008006" key="4">
    <source>
        <dbReference type="Google" id="ProtNLM"/>
    </source>
</evidence>